<name>A0AAE0F8U1_9CHLO</name>
<evidence type="ECO:0000256" key="4">
    <source>
        <dbReference type="ARBA" id="ARBA00022695"/>
    </source>
</evidence>
<comment type="caution">
    <text evidence="7">The sequence shown here is derived from an EMBL/GenBank/DDBJ whole genome shotgun (WGS) entry which is preliminary data.</text>
</comment>
<dbReference type="InterPro" id="IPR006172">
    <property type="entry name" value="DNA-dir_DNA_pol_B"/>
</dbReference>
<keyword evidence="8" id="KW-1185">Reference proteome</keyword>
<keyword evidence="3" id="KW-0808">Transferase</keyword>
<dbReference type="PRINTS" id="PR00106">
    <property type="entry name" value="DNAPOLB"/>
</dbReference>
<evidence type="ECO:0000259" key="6">
    <source>
        <dbReference type="Pfam" id="PF00136"/>
    </source>
</evidence>
<dbReference type="InterPro" id="IPR017964">
    <property type="entry name" value="DNA-dir_DNA_pol_B_CS"/>
</dbReference>
<evidence type="ECO:0000313" key="8">
    <source>
        <dbReference type="Proteomes" id="UP001190700"/>
    </source>
</evidence>
<dbReference type="InterPro" id="IPR006134">
    <property type="entry name" value="DNA-dir_DNA_pol_B_multi_dom"/>
</dbReference>
<evidence type="ECO:0000256" key="5">
    <source>
        <dbReference type="ARBA" id="ARBA00022932"/>
    </source>
</evidence>
<protein>
    <recommendedName>
        <fullName evidence="2">DNA-directed DNA polymerase</fullName>
        <ecNumber evidence="2">2.7.7.7</ecNumber>
    </recommendedName>
</protein>
<evidence type="ECO:0000256" key="1">
    <source>
        <dbReference type="ARBA" id="ARBA00005755"/>
    </source>
</evidence>
<dbReference type="EMBL" id="LGRX02022860">
    <property type="protein sequence ID" value="KAK3255161.1"/>
    <property type="molecule type" value="Genomic_DNA"/>
</dbReference>
<keyword evidence="4" id="KW-0548">Nucleotidyltransferase</keyword>
<dbReference type="PROSITE" id="PS00116">
    <property type="entry name" value="DNA_POLYMERASE_B"/>
    <property type="match status" value="1"/>
</dbReference>
<evidence type="ECO:0000256" key="3">
    <source>
        <dbReference type="ARBA" id="ARBA00022679"/>
    </source>
</evidence>
<dbReference type="Pfam" id="PF00136">
    <property type="entry name" value="DNA_pol_B"/>
    <property type="match status" value="1"/>
</dbReference>
<accession>A0AAE0F8U1</accession>
<proteinExistence type="inferred from homology"/>
<dbReference type="GO" id="GO:0000166">
    <property type="term" value="F:nucleotide binding"/>
    <property type="evidence" value="ECO:0007669"/>
    <property type="project" value="InterPro"/>
</dbReference>
<dbReference type="SUPFAM" id="SSF56672">
    <property type="entry name" value="DNA/RNA polymerases"/>
    <property type="match status" value="1"/>
</dbReference>
<keyword evidence="5" id="KW-0239">DNA-directed DNA polymerase</keyword>
<comment type="similarity">
    <text evidence="1">Belongs to the DNA polymerase type-B family.</text>
</comment>
<gene>
    <name evidence="7" type="ORF">CYMTET_35634</name>
</gene>
<dbReference type="EC" id="2.7.7.7" evidence="2"/>
<organism evidence="7 8">
    <name type="scientific">Cymbomonas tetramitiformis</name>
    <dbReference type="NCBI Taxonomy" id="36881"/>
    <lineage>
        <taxon>Eukaryota</taxon>
        <taxon>Viridiplantae</taxon>
        <taxon>Chlorophyta</taxon>
        <taxon>Pyramimonadophyceae</taxon>
        <taxon>Pyramimonadales</taxon>
        <taxon>Pyramimonadaceae</taxon>
        <taxon>Cymbomonas</taxon>
    </lineage>
</organism>
<dbReference type="GO" id="GO:0003887">
    <property type="term" value="F:DNA-directed DNA polymerase activity"/>
    <property type="evidence" value="ECO:0007669"/>
    <property type="project" value="UniProtKB-KW"/>
</dbReference>
<feature type="domain" description="DNA-directed DNA polymerase family B multifunctional" evidence="6">
    <location>
        <begin position="419"/>
        <end position="633"/>
    </location>
</feature>
<evidence type="ECO:0000256" key="2">
    <source>
        <dbReference type="ARBA" id="ARBA00012417"/>
    </source>
</evidence>
<dbReference type="Proteomes" id="UP001190700">
    <property type="component" value="Unassembled WGS sequence"/>
</dbReference>
<sequence>MKEPEKTILALRFDVLENDLAGASAKRKVSRSEGRHLRVRGVRHEDGEKVDALLSLRDTFLLKAVYVVREDAHLHAIERRMRDEHDASSFRWTSVPLMLTTDHFGLSDGDDARRRGLLRKAVGFEVRADAPEAFRALRATLEKMDDCRPIRCDASDASVVQAFFEGRSLRPYTWWKMRESGDFEQEDMCPPSVLARVISVATVRAMGGVNGGAIRAVHISLMTPETMDALVERQPRTCECVASTANEERDLLNRTVVFLETAKVDVIVSDDAGALSRAMERRARAHGLPDVASRLRSAFSILHIKTRRATRAGVEAYATKMGIRKDEESVVRSTDETRSFWSDSALYARALTERRLPHMELFLHSVAFRIVDDESSLLVTGDGVKGVFPHVQRAYHRSAERMSPPQYLTAENALPSSERLMGGYNLPPSVGVHRTGTAVLDFQSFYPSCMLSFNIGKGMVRTDPPDAECEHEWVRLNPLHIGDETSDRCDCCARGTFDPKVSRNPQRLRLAGRDMRVWRNDSSEGAFYVRSSSFARSPVNEILRSWMQMRQEMKRRGEGEAERICKTLANSLNGMLGHVGKSDRSRHNLYDAAAFNATVSLGRSLLLRAAVCASDLGLRPVYGDTDSLFVSADAGGVPNDVIDRLNERVRIEEMRPRLIDREEDFSVHLRLVERHSGARAIAPVVTTSFFHFAILSMRGHVYADLVIFAKKRYASRVSADQKFALCGFSKSLDVSKALERDLLEHCLSYALSRVADEFAPIAALNDFLVRRAALGRPRQLSRSVKDAIWDVVDKTMGDKICATAYLASDWRRLRALARRMIDNHFFVESSEGTSGP</sequence>
<dbReference type="AlphaFoldDB" id="A0AAE0F8U1"/>
<dbReference type="InterPro" id="IPR023211">
    <property type="entry name" value="DNA_pol_palm_dom_sf"/>
</dbReference>
<dbReference type="GO" id="GO:0003677">
    <property type="term" value="F:DNA binding"/>
    <property type="evidence" value="ECO:0007669"/>
    <property type="project" value="InterPro"/>
</dbReference>
<evidence type="ECO:0000313" key="7">
    <source>
        <dbReference type="EMBL" id="KAK3255161.1"/>
    </source>
</evidence>
<dbReference type="InterPro" id="IPR043502">
    <property type="entry name" value="DNA/RNA_pol_sf"/>
</dbReference>
<dbReference type="Gene3D" id="3.90.1600.10">
    <property type="entry name" value="Palm domain of DNA polymerase"/>
    <property type="match status" value="1"/>
</dbReference>
<reference evidence="7 8" key="1">
    <citation type="journal article" date="2015" name="Genome Biol. Evol.">
        <title>Comparative Genomics of a Bacterivorous Green Alga Reveals Evolutionary Causalities and Consequences of Phago-Mixotrophic Mode of Nutrition.</title>
        <authorList>
            <person name="Burns J.A."/>
            <person name="Paasch A."/>
            <person name="Narechania A."/>
            <person name="Kim E."/>
        </authorList>
    </citation>
    <scope>NUCLEOTIDE SEQUENCE [LARGE SCALE GENOMIC DNA]</scope>
    <source>
        <strain evidence="7 8">PLY_AMNH</strain>
    </source>
</reference>